<keyword evidence="7" id="KW-0645">Protease</keyword>
<organism evidence="17 18">
    <name type="scientific">Actinomyces graevenitzii</name>
    <dbReference type="NCBI Taxonomy" id="55565"/>
    <lineage>
        <taxon>Bacteria</taxon>
        <taxon>Bacillati</taxon>
        <taxon>Actinomycetota</taxon>
        <taxon>Actinomycetes</taxon>
        <taxon>Actinomycetales</taxon>
        <taxon>Actinomycetaceae</taxon>
        <taxon>Actinomyces</taxon>
    </lineage>
</organism>
<dbReference type="SUPFAM" id="SSF63737">
    <property type="entry name" value="Leukotriene A4 hydrolase N-terminal domain"/>
    <property type="match status" value="1"/>
</dbReference>
<dbReference type="InterPro" id="IPR024571">
    <property type="entry name" value="ERAP1-like_C_dom"/>
</dbReference>
<evidence type="ECO:0000256" key="3">
    <source>
        <dbReference type="ARBA" id="ARBA00010136"/>
    </source>
</evidence>
<evidence type="ECO:0000313" key="18">
    <source>
        <dbReference type="Proteomes" id="UP000830236"/>
    </source>
</evidence>
<dbReference type="Gene3D" id="1.10.390.10">
    <property type="entry name" value="Neutral Protease Domain 2"/>
    <property type="match status" value="1"/>
</dbReference>
<dbReference type="AlphaFoldDB" id="A0A9E7APE6"/>
<keyword evidence="8" id="KW-0479">Metal-binding</keyword>
<accession>A0A9E7APE6</accession>
<dbReference type="InterPro" id="IPR014782">
    <property type="entry name" value="Peptidase_M1_dom"/>
</dbReference>
<sequence length="867" mass="96149">MSSSNLTRVEASQRAQAVEVLSELIEIDVTGAPSKDTHFPVDATLELAVKDAGTKLWIDFLGGQVDQVSVDGAVVDFTYDGSRIWLGQLSVGEHQVKVCAQGRFSNTGQGLHRFKDPVDGATYLYTHFEPSDARRAWPCMDQPDLKTVFTLVVKAPLAWTVLANGLPVQTRENDDYKLIRFSPTKPLSTYLSALAAGPYHRVCDTWTSRLHDEQGAPLEAGAHPLTVPLSWACRASLAKHLDADELLQITKQGLDYFDATYDFAYPWGSYDCVLVPEYNIGAMENPGCVTFSEDAYLFQGEATADRHASRANTMLHEMSHMWFGDLVTPRWWEDTWLKESFADHQGTEAAALATKYTDQWVAFASRRKAWAYNEDQRVDTTHPIEARVDDVEAARQTFDGITYAKGASVLKQLVAYVGHERFVQAARIWFKRYAFSNADLTQFLQVLSEASGQDMSAWEAAWLRTAGPSIITDEIEIKDGRISRLTVSQHSVDLATGQQILRPHTLNVGLYYLRNGKLEREHLLPLTLTGSSTQLDEAVGLAAPQMVLVNDEDLTYAVVRPDALSLETASKHLSRLSDPLARALWWSMLYNLARDGLLSAKRFIEIALAQADDKTELATLTNLFTQAQTLALYYSANSQADVQLLTQGLTSRLDQARPGSPAQTVLAKAYVSVLGQLGTSDKEVSAQGAKQLQQLFDGHFTDLEISTELRWRTLISLARLDAVSDIDLAVQLARENTATTITYHLQAAKSRPNAVAKREVFTRLLGEDTLSNDHIDALVGAFNVPSHRQLTLPFAPEYFAALEQIWASRSQEIASRLVNGLYPHAGGEAELALSQAWLDEHPQAPAALRRLVLKAHDDLARAVRARH</sequence>
<keyword evidence="10" id="KW-0862">Zinc</keyword>
<feature type="domain" description="Aminopeptidase N-like N-terminal" evidence="16">
    <location>
        <begin position="87"/>
        <end position="191"/>
    </location>
</feature>
<gene>
    <name evidence="17" type="primary">pepN</name>
    <name evidence="17" type="ORF">M3I41_04565</name>
</gene>
<dbReference type="SUPFAM" id="SSF55486">
    <property type="entry name" value="Metalloproteases ('zincins'), catalytic domain"/>
    <property type="match status" value="1"/>
</dbReference>
<dbReference type="Gene3D" id="2.60.40.1730">
    <property type="entry name" value="tricorn interacting facor f3 domain"/>
    <property type="match status" value="1"/>
</dbReference>
<dbReference type="GO" id="GO:0016020">
    <property type="term" value="C:membrane"/>
    <property type="evidence" value="ECO:0007669"/>
    <property type="project" value="TreeGrafter"/>
</dbReference>
<dbReference type="EMBL" id="CP097095">
    <property type="protein sequence ID" value="UQF78898.1"/>
    <property type="molecule type" value="Genomic_DNA"/>
</dbReference>
<dbReference type="PANTHER" id="PTHR11533:SF174">
    <property type="entry name" value="PUROMYCIN-SENSITIVE AMINOPEPTIDASE-RELATED"/>
    <property type="match status" value="1"/>
</dbReference>
<dbReference type="GO" id="GO:0042277">
    <property type="term" value="F:peptide binding"/>
    <property type="evidence" value="ECO:0007669"/>
    <property type="project" value="TreeGrafter"/>
</dbReference>
<dbReference type="InterPro" id="IPR050344">
    <property type="entry name" value="Peptidase_M1_aminopeptidases"/>
</dbReference>
<dbReference type="GO" id="GO:0043171">
    <property type="term" value="P:peptide catabolic process"/>
    <property type="evidence" value="ECO:0007669"/>
    <property type="project" value="TreeGrafter"/>
</dbReference>
<dbReference type="InterPro" id="IPR001930">
    <property type="entry name" value="Peptidase_M1"/>
</dbReference>
<feature type="domain" description="ERAP1-like C-terminal" evidence="15">
    <location>
        <begin position="547"/>
        <end position="860"/>
    </location>
</feature>
<evidence type="ECO:0000256" key="1">
    <source>
        <dbReference type="ARBA" id="ARBA00000098"/>
    </source>
</evidence>
<evidence type="ECO:0000259" key="16">
    <source>
        <dbReference type="Pfam" id="PF17900"/>
    </source>
</evidence>
<evidence type="ECO:0000256" key="6">
    <source>
        <dbReference type="ARBA" id="ARBA00022438"/>
    </source>
</evidence>
<dbReference type="PRINTS" id="PR00756">
    <property type="entry name" value="ALADIPTASE"/>
</dbReference>
<dbReference type="InterPro" id="IPR045357">
    <property type="entry name" value="Aminopeptidase_N-like_N"/>
</dbReference>
<dbReference type="GO" id="GO:0006508">
    <property type="term" value="P:proteolysis"/>
    <property type="evidence" value="ECO:0007669"/>
    <property type="project" value="UniProtKB-KW"/>
</dbReference>
<dbReference type="EC" id="3.4.11.2" evidence="4"/>
<dbReference type="InterPro" id="IPR012778">
    <property type="entry name" value="Pept_M1_aminopeptidase"/>
</dbReference>
<reference evidence="17" key="1">
    <citation type="submission" date="2022-05" db="EMBL/GenBank/DDBJ databases">
        <title>Using nanopore sequencing to obtain complete genomes from saliva samples.</title>
        <authorList>
            <person name="Baker J.L."/>
        </authorList>
    </citation>
    <scope>NUCLEOTIDE SEQUENCE</scope>
    <source>
        <strain evidence="17">JCVI-JB-Ag32</strain>
    </source>
</reference>
<evidence type="ECO:0000256" key="2">
    <source>
        <dbReference type="ARBA" id="ARBA00001947"/>
    </source>
</evidence>
<dbReference type="GO" id="GO:0070006">
    <property type="term" value="F:metalloaminopeptidase activity"/>
    <property type="evidence" value="ECO:0007669"/>
    <property type="project" value="TreeGrafter"/>
</dbReference>
<evidence type="ECO:0000313" key="17">
    <source>
        <dbReference type="EMBL" id="UQF78898.1"/>
    </source>
</evidence>
<dbReference type="KEGG" id="agh:M3I41_04565"/>
<evidence type="ECO:0000256" key="8">
    <source>
        <dbReference type="ARBA" id="ARBA00022723"/>
    </source>
</evidence>
<keyword evidence="6 17" id="KW-0031">Aminopeptidase</keyword>
<evidence type="ECO:0000259" key="14">
    <source>
        <dbReference type="Pfam" id="PF01433"/>
    </source>
</evidence>
<keyword evidence="11" id="KW-0482">Metalloprotease</keyword>
<dbReference type="GO" id="GO:0008270">
    <property type="term" value="F:zinc ion binding"/>
    <property type="evidence" value="ECO:0007669"/>
    <property type="project" value="InterPro"/>
</dbReference>
<dbReference type="Pfam" id="PF17900">
    <property type="entry name" value="Peptidase_M1_N"/>
    <property type="match status" value="1"/>
</dbReference>
<comment type="similarity">
    <text evidence="3">Belongs to the peptidase M1 family.</text>
</comment>
<evidence type="ECO:0000259" key="15">
    <source>
        <dbReference type="Pfam" id="PF11838"/>
    </source>
</evidence>
<evidence type="ECO:0000256" key="10">
    <source>
        <dbReference type="ARBA" id="ARBA00022833"/>
    </source>
</evidence>
<proteinExistence type="inferred from homology"/>
<dbReference type="InterPro" id="IPR027268">
    <property type="entry name" value="Peptidase_M4/M1_CTD_sf"/>
</dbReference>
<dbReference type="GO" id="GO:0016285">
    <property type="term" value="F:alanyl aminopeptidase activity"/>
    <property type="evidence" value="ECO:0007669"/>
    <property type="project" value="UniProtKB-EC"/>
</dbReference>
<dbReference type="InterPro" id="IPR042097">
    <property type="entry name" value="Aminopeptidase_N-like_N_sf"/>
</dbReference>
<feature type="domain" description="Peptidase M1 membrane alanine aminopeptidase" evidence="14">
    <location>
        <begin position="247"/>
        <end position="458"/>
    </location>
</feature>
<dbReference type="Proteomes" id="UP000830236">
    <property type="component" value="Chromosome"/>
</dbReference>
<dbReference type="CDD" id="cd09602">
    <property type="entry name" value="M1_APN"/>
    <property type="match status" value="1"/>
</dbReference>
<dbReference type="PANTHER" id="PTHR11533">
    <property type="entry name" value="PROTEASE M1 ZINC METALLOPROTEASE"/>
    <property type="match status" value="1"/>
</dbReference>
<evidence type="ECO:0000256" key="9">
    <source>
        <dbReference type="ARBA" id="ARBA00022801"/>
    </source>
</evidence>
<keyword evidence="9 17" id="KW-0378">Hydrolase</keyword>
<evidence type="ECO:0000256" key="12">
    <source>
        <dbReference type="ARBA" id="ARBA00029811"/>
    </source>
</evidence>
<evidence type="ECO:0000256" key="4">
    <source>
        <dbReference type="ARBA" id="ARBA00012564"/>
    </source>
</evidence>
<dbReference type="Pfam" id="PF01433">
    <property type="entry name" value="Peptidase_M1"/>
    <property type="match status" value="1"/>
</dbReference>
<protein>
    <recommendedName>
        <fullName evidence="5">Aminopeptidase N</fullName>
        <ecNumber evidence="4">3.4.11.2</ecNumber>
    </recommendedName>
    <alternativeName>
        <fullName evidence="12">Alanine aminopeptidase</fullName>
    </alternativeName>
    <alternativeName>
        <fullName evidence="13">Lysyl aminopeptidase</fullName>
    </alternativeName>
</protein>
<dbReference type="NCBIfam" id="TIGR02412">
    <property type="entry name" value="pepN_strep_liv"/>
    <property type="match status" value="1"/>
</dbReference>
<evidence type="ECO:0000256" key="13">
    <source>
        <dbReference type="ARBA" id="ARBA00031533"/>
    </source>
</evidence>
<dbReference type="GO" id="GO:0005737">
    <property type="term" value="C:cytoplasm"/>
    <property type="evidence" value="ECO:0007669"/>
    <property type="project" value="TreeGrafter"/>
</dbReference>
<evidence type="ECO:0000256" key="5">
    <source>
        <dbReference type="ARBA" id="ARBA00015611"/>
    </source>
</evidence>
<comment type="catalytic activity">
    <reaction evidence="1">
        <text>Release of an N-terminal amino acid, Xaa-|-Yaa- from a peptide, amide or arylamide. Xaa is preferably Ala, but may be most amino acids including Pro (slow action). When a terminal hydrophobic residue is followed by a prolyl residue, the two may be released as an intact Xaa-Pro dipeptide.</text>
        <dbReference type="EC" id="3.4.11.2"/>
    </reaction>
</comment>
<comment type="cofactor">
    <cofactor evidence="2">
        <name>Zn(2+)</name>
        <dbReference type="ChEBI" id="CHEBI:29105"/>
    </cofactor>
</comment>
<evidence type="ECO:0000256" key="11">
    <source>
        <dbReference type="ARBA" id="ARBA00023049"/>
    </source>
</evidence>
<name>A0A9E7APE6_9ACTO</name>
<evidence type="ECO:0000256" key="7">
    <source>
        <dbReference type="ARBA" id="ARBA00022670"/>
    </source>
</evidence>
<dbReference type="Pfam" id="PF11838">
    <property type="entry name" value="ERAP1_C"/>
    <property type="match status" value="1"/>
</dbReference>
<dbReference type="GO" id="GO:0005615">
    <property type="term" value="C:extracellular space"/>
    <property type="evidence" value="ECO:0007669"/>
    <property type="project" value="TreeGrafter"/>
</dbReference>